<dbReference type="RefSeq" id="WP_073856958.1">
    <property type="nucleotide sequence ID" value="NZ_BAAATC010000003.1"/>
</dbReference>
<feature type="signal peptide" evidence="2">
    <location>
        <begin position="1"/>
        <end position="17"/>
    </location>
</feature>
<protein>
    <submittedName>
        <fullName evidence="5">Metal-dependent hydrolase</fullName>
    </submittedName>
</protein>
<feature type="domain" description="Endonuclease/exonuclease/phosphatase" evidence="3">
    <location>
        <begin position="91"/>
        <end position="294"/>
    </location>
</feature>
<dbReference type="InterPro" id="IPR036691">
    <property type="entry name" value="Endo/exonu/phosph_ase_sf"/>
</dbReference>
<evidence type="ECO:0000256" key="2">
    <source>
        <dbReference type="SAM" id="SignalP"/>
    </source>
</evidence>
<keyword evidence="7" id="KW-1185">Reference proteome</keyword>
<gene>
    <name evidence="4" type="ORF">BV510_05410</name>
    <name evidence="5" type="ORF">CRI78_22215</name>
</gene>
<dbReference type="OrthoDB" id="2340043at2"/>
<keyword evidence="2" id="KW-0732">Signal</keyword>
<dbReference type="Pfam" id="PF03372">
    <property type="entry name" value="Exo_endo_phos"/>
    <property type="match status" value="1"/>
</dbReference>
<evidence type="ECO:0000313" key="6">
    <source>
        <dbReference type="Proteomes" id="UP000191039"/>
    </source>
</evidence>
<reference evidence="4 6" key="1">
    <citation type="submission" date="2016-09" db="EMBL/GenBank/DDBJ databases">
        <title>genome sequences of unsequenced Mycobacteria.</title>
        <authorList>
            <person name="Greninger A.L."/>
            <person name="Jerome K.R."/>
            <person name="Mcnair B."/>
            <person name="Wallis C."/>
            <person name="Fang F."/>
        </authorList>
    </citation>
    <scope>NUCLEOTIDE SEQUENCE [LARGE SCALE GENOMIC DNA]</scope>
    <source>
        <strain evidence="4 6">BM1</strain>
    </source>
</reference>
<accession>A0A1Q4HBX8</accession>
<reference evidence="5 7" key="2">
    <citation type="submission" date="2017-10" db="EMBL/GenBank/DDBJ databases">
        <title>The new phylogeny of genus Mycobacterium.</title>
        <authorList>
            <person name="Tortoli E."/>
            <person name="Trovato A."/>
            <person name="Cirillo D.M."/>
        </authorList>
    </citation>
    <scope>NUCLEOTIDE SEQUENCE [LARGE SCALE GENOMIC DNA]</scope>
    <source>
        <strain evidence="5 7">IP141170001</strain>
    </source>
</reference>
<keyword evidence="1" id="KW-1133">Transmembrane helix</keyword>
<evidence type="ECO:0000256" key="1">
    <source>
        <dbReference type="SAM" id="Phobius"/>
    </source>
</evidence>
<feature type="transmembrane region" description="Helical" evidence="1">
    <location>
        <begin position="27"/>
        <end position="51"/>
    </location>
</feature>
<evidence type="ECO:0000313" key="7">
    <source>
        <dbReference type="Proteomes" id="UP000220340"/>
    </source>
</evidence>
<name>A0A1Q4HBX8_9MYCO</name>
<feature type="transmembrane region" description="Helical" evidence="1">
    <location>
        <begin position="58"/>
        <end position="77"/>
    </location>
</feature>
<dbReference type="Proteomes" id="UP000191039">
    <property type="component" value="Unassembled WGS sequence"/>
</dbReference>
<dbReference type="EMBL" id="MIJD01000034">
    <property type="protein sequence ID" value="OPE55384.1"/>
    <property type="molecule type" value="Genomic_DNA"/>
</dbReference>
<dbReference type="GO" id="GO:0016787">
    <property type="term" value="F:hydrolase activity"/>
    <property type="evidence" value="ECO:0007669"/>
    <property type="project" value="UniProtKB-KW"/>
</dbReference>
<keyword evidence="1" id="KW-0472">Membrane</keyword>
<dbReference type="EMBL" id="PDCR01000034">
    <property type="protein sequence ID" value="PEG52242.1"/>
    <property type="molecule type" value="Genomic_DNA"/>
</dbReference>
<keyword evidence="5" id="KW-0378">Hydrolase</keyword>
<sequence length="304" mass="32134">MLVLGWLLLLLAATALAARFLAAGNRWVVATAALSPYLMPAAPVAAVVFGLSGHWGPVAVSAALTVAAVAVHLPWYLGARLPGPGATVRFLSANLYLGKAEPAAVARLAIESADILAVQELTGELAEALSPLLATEFPYSTLRPRDKAAGVGLWSRFPITDSGSDESFSRGFIHARVQAPETEMTVVSTHMPPPRSAFTSWREDIRRLGPALRAVPAAGPVIVGSDLNATPDVREFRRLLRDGYRDGAAQVHAGLTRTYPCHLPIPPFLAVDHILTRDAVATSMRTVSVAGSDHLALAATVVLH</sequence>
<evidence type="ECO:0000313" key="4">
    <source>
        <dbReference type="EMBL" id="OPE55384.1"/>
    </source>
</evidence>
<keyword evidence="1" id="KW-0812">Transmembrane</keyword>
<evidence type="ECO:0000313" key="5">
    <source>
        <dbReference type="EMBL" id="PEG52242.1"/>
    </source>
</evidence>
<dbReference type="AlphaFoldDB" id="A0A1Q4HBX8"/>
<proteinExistence type="predicted"/>
<comment type="caution">
    <text evidence="4">The sequence shown here is derived from an EMBL/GenBank/DDBJ whole genome shotgun (WGS) entry which is preliminary data.</text>
</comment>
<evidence type="ECO:0000259" key="3">
    <source>
        <dbReference type="Pfam" id="PF03372"/>
    </source>
</evidence>
<organism evidence="4 6">
    <name type="scientific">Mycolicibacterium diernhoferi</name>
    <dbReference type="NCBI Taxonomy" id="1801"/>
    <lineage>
        <taxon>Bacteria</taxon>
        <taxon>Bacillati</taxon>
        <taxon>Actinomycetota</taxon>
        <taxon>Actinomycetes</taxon>
        <taxon>Mycobacteriales</taxon>
        <taxon>Mycobacteriaceae</taxon>
        <taxon>Mycolicibacterium</taxon>
    </lineage>
</organism>
<dbReference type="InterPro" id="IPR005135">
    <property type="entry name" value="Endo/exonuclease/phosphatase"/>
</dbReference>
<dbReference type="Gene3D" id="3.60.10.10">
    <property type="entry name" value="Endonuclease/exonuclease/phosphatase"/>
    <property type="match status" value="1"/>
</dbReference>
<feature type="chain" id="PRO_5044564065" evidence="2">
    <location>
        <begin position="18"/>
        <end position="304"/>
    </location>
</feature>
<dbReference type="SUPFAM" id="SSF56219">
    <property type="entry name" value="DNase I-like"/>
    <property type="match status" value="1"/>
</dbReference>
<dbReference type="Proteomes" id="UP000220340">
    <property type="component" value="Unassembled WGS sequence"/>
</dbReference>